<dbReference type="Gene3D" id="1.10.45.10">
    <property type="entry name" value="Vanillyl-alcohol Oxidase, Chain A, domain 4"/>
    <property type="match status" value="1"/>
</dbReference>
<dbReference type="GO" id="GO:0016020">
    <property type="term" value="C:membrane"/>
    <property type="evidence" value="ECO:0007669"/>
    <property type="project" value="InterPro"/>
</dbReference>
<keyword evidence="4" id="KW-1185">Reference proteome</keyword>
<dbReference type="Gene3D" id="3.30.43.10">
    <property type="entry name" value="Uridine Diphospho-n-acetylenolpyruvylglucosamine Reductase, domain 2"/>
    <property type="match status" value="1"/>
</dbReference>
<name>A0A8J7LE19_9NOST</name>
<dbReference type="Pfam" id="PF01370">
    <property type="entry name" value="Epimerase"/>
    <property type="match status" value="1"/>
</dbReference>
<dbReference type="PROSITE" id="PS51387">
    <property type="entry name" value="FAD_PCMH"/>
    <property type="match status" value="1"/>
</dbReference>
<dbReference type="InterPro" id="IPR007173">
    <property type="entry name" value="ALO_C"/>
</dbReference>
<evidence type="ECO:0000259" key="2">
    <source>
        <dbReference type="PROSITE" id="PS51387"/>
    </source>
</evidence>
<dbReference type="AlphaFoldDB" id="A0A8J7LE19"/>
<dbReference type="InterPro" id="IPR016169">
    <property type="entry name" value="FAD-bd_PCMH_sub2"/>
</dbReference>
<dbReference type="Proteomes" id="UP000662314">
    <property type="component" value="Unassembled WGS sequence"/>
</dbReference>
<dbReference type="InterPro" id="IPR016171">
    <property type="entry name" value="Vanillyl_alc_oxidase_C-sub2"/>
</dbReference>
<accession>A0A8J7LE19</accession>
<dbReference type="InterPro" id="IPR036318">
    <property type="entry name" value="FAD-bd_PCMH-like_sf"/>
</dbReference>
<dbReference type="PANTHER" id="PTHR43762:SF1">
    <property type="entry name" value="D-ARABINONO-1,4-LACTONE OXIDASE"/>
    <property type="match status" value="1"/>
</dbReference>
<dbReference type="InterPro" id="IPR036291">
    <property type="entry name" value="NAD(P)-bd_dom_sf"/>
</dbReference>
<dbReference type="RefSeq" id="WP_214432518.1">
    <property type="nucleotide sequence ID" value="NZ_CAWPUQ010000231.1"/>
</dbReference>
<dbReference type="InterPro" id="IPR001509">
    <property type="entry name" value="Epimerase_deHydtase"/>
</dbReference>
<dbReference type="GO" id="GO:0003885">
    <property type="term" value="F:D-arabinono-1,4-lactone oxidase activity"/>
    <property type="evidence" value="ECO:0007669"/>
    <property type="project" value="InterPro"/>
</dbReference>
<evidence type="ECO:0000256" key="1">
    <source>
        <dbReference type="ARBA" id="ARBA00023002"/>
    </source>
</evidence>
<dbReference type="InterPro" id="IPR016166">
    <property type="entry name" value="FAD-bd_PCMH"/>
</dbReference>
<dbReference type="GO" id="GO:0071949">
    <property type="term" value="F:FAD binding"/>
    <property type="evidence" value="ECO:0007669"/>
    <property type="project" value="InterPro"/>
</dbReference>
<dbReference type="SUPFAM" id="SSF51735">
    <property type="entry name" value="NAD(P)-binding Rossmann-fold domains"/>
    <property type="match status" value="1"/>
</dbReference>
<dbReference type="InterPro" id="IPR010031">
    <property type="entry name" value="FAD_lactone_oxidase-like"/>
</dbReference>
<dbReference type="Pfam" id="PF01565">
    <property type="entry name" value="FAD_binding_4"/>
    <property type="match status" value="1"/>
</dbReference>
<dbReference type="PANTHER" id="PTHR43762">
    <property type="entry name" value="L-GULONOLACTONE OXIDASE"/>
    <property type="match status" value="1"/>
</dbReference>
<keyword evidence="1" id="KW-0560">Oxidoreductase</keyword>
<protein>
    <submittedName>
        <fullName evidence="3">NAD-dependent epimerase/dehydratase family protein</fullName>
    </submittedName>
</protein>
<evidence type="ECO:0000313" key="4">
    <source>
        <dbReference type="Proteomes" id="UP000662314"/>
    </source>
</evidence>
<evidence type="ECO:0000313" key="3">
    <source>
        <dbReference type="EMBL" id="MBH8573701.1"/>
    </source>
</evidence>
<organism evidence="3 4">
    <name type="scientific">Dendronalium phyllosphericum CENA369</name>
    <dbReference type="NCBI Taxonomy" id="1725256"/>
    <lineage>
        <taxon>Bacteria</taxon>
        <taxon>Bacillati</taxon>
        <taxon>Cyanobacteriota</taxon>
        <taxon>Cyanophyceae</taxon>
        <taxon>Nostocales</taxon>
        <taxon>Nostocaceae</taxon>
        <taxon>Dendronalium</taxon>
        <taxon>Dendronalium phyllosphericum</taxon>
    </lineage>
</organism>
<dbReference type="Gene3D" id="3.30.465.10">
    <property type="match status" value="1"/>
</dbReference>
<sequence length="769" mass="87750">MSVEQKVMKKTVCVTGGSGGIGQNLLKYLLESFHVKALFRKESATTDKWKQQGCQIILGDLANEESLMNLVAETEFVFHCAALTSGLSLQEVHEVNVEGTRRLALAAAKSGCKRFIHLSSIAVYTGAEFAKKVYSEKVQVREDSTMELYCLTKLRAEIVLKKISQKYNLEYVILRPTCVYGPAVNSYTMAPFNMIKKGLPILLGDGEGLLDVVYVDDVVRAMLIAANSTKANGEIFNVGGELITCKELYSYYGRMLQRPVRHISQGMANILANIAKIYNRELGKSIKWYLEIYEHSKEYPSTKAKAILDYTPQFSLTVGMLKTELWLQNKHYLPAKRYIFRNAHFLYNFYPYAAVRPTTEKEIVQIIQEAAQQGLKVKAIGSIHSYIPIPTTEGVCIVLDKYKNVINIQGSLVTVQAGMKLKELNEILAKHNLALPIIGAVDEQTVSGAIATGTHGCSLFHKSLSGYVHSLRIIRADGSVLELDCLQEIFNAVVISMGLLGVVSTVTFKCIPAFSLQSKKYSLPIDVLLQRFNELHQNNMYVDIKYVPITDNAQVLLINPAVEAVNKNEECHPAEINKMKQRLETFILKLTLYIFHYSRWNRLYRWIVKQYEATTYVCPSGRSDFVLTNFERTKYDPFPMPNMEIAIPYSQACAAIAVLRNHFQTTQKFPGVYVHIRCAAKEDFWLSPSGGQAICWLDFWEYPYTGQFFQEMMELLKPFNFRCHWGKEISVDREYLKGQYKKWYDFIQLRQEWDSQRMFSNPYLDKFFT</sequence>
<proteinExistence type="predicted"/>
<reference evidence="3 4" key="1">
    <citation type="journal article" date="2021" name="Int. J. Syst. Evol. Microbiol.">
        <title>Amazonocrinis nigriterrae gen. nov., sp. nov., Atlanticothrix silvestris gen. nov., sp. nov. and Dendronalium phyllosphericum gen. nov., sp. nov., nostocacean cyanobacteria from Brazilian environments.</title>
        <authorList>
            <person name="Alvarenga D.O."/>
            <person name="Andreote A.P.D."/>
            <person name="Branco L.H.Z."/>
            <person name="Delbaje E."/>
            <person name="Cruz R.B."/>
            <person name="Varani A.M."/>
            <person name="Fiore M.F."/>
        </authorList>
    </citation>
    <scope>NUCLEOTIDE SEQUENCE [LARGE SCALE GENOMIC DNA]</scope>
    <source>
        <strain evidence="3 4">CENA369</strain>
    </source>
</reference>
<dbReference type="Gene3D" id="3.40.50.720">
    <property type="entry name" value="NAD(P)-binding Rossmann-like Domain"/>
    <property type="match status" value="1"/>
</dbReference>
<dbReference type="InterPro" id="IPR016167">
    <property type="entry name" value="FAD-bd_PCMH_sub1"/>
</dbReference>
<dbReference type="InterPro" id="IPR006094">
    <property type="entry name" value="Oxid_FAD_bind_N"/>
</dbReference>
<dbReference type="SUPFAM" id="SSF56176">
    <property type="entry name" value="FAD-binding/transporter-associated domain-like"/>
    <property type="match status" value="1"/>
</dbReference>
<comment type="caution">
    <text evidence="3">The sequence shown here is derived from an EMBL/GenBank/DDBJ whole genome shotgun (WGS) entry which is preliminary data.</text>
</comment>
<dbReference type="Gene3D" id="3.30.70.2520">
    <property type="match status" value="1"/>
</dbReference>
<feature type="domain" description="FAD-binding PCMH-type" evidence="2">
    <location>
        <begin position="347"/>
        <end position="513"/>
    </location>
</feature>
<dbReference type="Pfam" id="PF04030">
    <property type="entry name" value="ALO"/>
    <property type="match status" value="1"/>
</dbReference>
<dbReference type="EMBL" id="JAECZA010000041">
    <property type="protein sequence ID" value="MBH8573701.1"/>
    <property type="molecule type" value="Genomic_DNA"/>
</dbReference>
<gene>
    <name evidence="3" type="ORF">I8752_11860</name>
</gene>